<dbReference type="STRING" id="246194.CHY_1269"/>
<dbReference type="HOGENOM" id="CLU_3402736_0_0_9"/>
<dbReference type="InParanoid" id="Q3ACN1"/>
<accession>Q3ACN1</accession>
<keyword evidence="2" id="KW-1185">Reference proteome</keyword>
<proteinExistence type="predicted"/>
<sequence>MQLKDINIKNFLDCEGIFKFMSKINNKNSV</sequence>
<dbReference type="KEGG" id="chy:CHY_1269"/>
<dbReference type="AlphaFoldDB" id="Q3ACN1"/>
<gene>
    <name evidence="1" type="ordered locus">CHY_1269</name>
</gene>
<dbReference type="EMBL" id="CP000141">
    <property type="protein sequence ID" value="ABB14168.1"/>
    <property type="molecule type" value="Genomic_DNA"/>
</dbReference>
<name>Q3ACN1_CARHZ</name>
<dbReference type="Proteomes" id="UP000002706">
    <property type="component" value="Chromosome"/>
</dbReference>
<evidence type="ECO:0000313" key="1">
    <source>
        <dbReference type="EMBL" id="ABB14168.1"/>
    </source>
</evidence>
<organism evidence="1 2">
    <name type="scientific">Carboxydothermus hydrogenoformans (strain ATCC BAA-161 / DSM 6008 / Z-2901)</name>
    <dbReference type="NCBI Taxonomy" id="246194"/>
    <lineage>
        <taxon>Bacteria</taxon>
        <taxon>Bacillati</taxon>
        <taxon>Bacillota</taxon>
        <taxon>Clostridia</taxon>
        <taxon>Thermoanaerobacterales</taxon>
        <taxon>Thermoanaerobacteraceae</taxon>
        <taxon>Carboxydothermus</taxon>
    </lineage>
</organism>
<evidence type="ECO:0000313" key="2">
    <source>
        <dbReference type="Proteomes" id="UP000002706"/>
    </source>
</evidence>
<reference evidence="1 2" key="1">
    <citation type="journal article" date="2005" name="PLoS Genet.">
        <title>Life in hot carbon monoxide: the complete genome sequence of Carboxydothermus hydrogenoformans Z-2901.</title>
        <authorList>
            <person name="Wu M."/>
            <person name="Ren Q."/>
            <person name="Durkin A.S."/>
            <person name="Daugherty S.C."/>
            <person name="Brinkac L.M."/>
            <person name="Dodson R.J."/>
            <person name="Madupu R."/>
            <person name="Sullivan S.A."/>
            <person name="Kolonay J.F."/>
            <person name="Haft D.H."/>
            <person name="Nelson W.C."/>
            <person name="Tallon L.J."/>
            <person name="Jones K.M."/>
            <person name="Ulrich L.E."/>
            <person name="Gonzalez J.M."/>
            <person name="Zhulin I.B."/>
            <person name="Robb F.T."/>
            <person name="Eisen J.A."/>
        </authorList>
    </citation>
    <scope>NUCLEOTIDE SEQUENCE [LARGE SCALE GENOMIC DNA]</scope>
    <source>
        <strain evidence="2">ATCC BAA-161 / DSM 6008 / Z-2901</strain>
    </source>
</reference>
<protein>
    <submittedName>
        <fullName evidence="1">Uncharacterized protein</fullName>
    </submittedName>
</protein>